<protein>
    <submittedName>
        <fullName evidence="10">Homeobox protein EMX2-like</fullName>
    </submittedName>
</protein>
<comment type="subcellular location">
    <subcellularLocation>
        <location evidence="1 5 6">Nucleus</location>
    </subcellularLocation>
</comment>
<dbReference type="GeneID" id="106809280"/>
<dbReference type="PRINTS" id="PR00024">
    <property type="entry name" value="HOMEOBOX"/>
</dbReference>
<dbReference type="CDD" id="cd00086">
    <property type="entry name" value="homeodomain"/>
    <property type="match status" value="1"/>
</dbReference>
<accession>A0ABM1E6F7</accession>
<feature type="DNA-binding region" description="Homeobox" evidence="5">
    <location>
        <begin position="159"/>
        <end position="218"/>
    </location>
</feature>
<dbReference type="PROSITE" id="PS50071">
    <property type="entry name" value="HOMEOBOX_2"/>
    <property type="match status" value="1"/>
</dbReference>
<dbReference type="SUPFAM" id="SSF46689">
    <property type="entry name" value="Homeodomain-like"/>
    <property type="match status" value="1"/>
</dbReference>
<evidence type="ECO:0000256" key="7">
    <source>
        <dbReference type="SAM" id="MobiDB-lite"/>
    </source>
</evidence>
<dbReference type="Proteomes" id="UP000695022">
    <property type="component" value="Unplaced"/>
</dbReference>
<keyword evidence="4 5" id="KW-0539">Nucleus</keyword>
<dbReference type="InterPro" id="IPR009057">
    <property type="entry name" value="Homeodomain-like_sf"/>
</dbReference>
<evidence type="ECO:0000256" key="6">
    <source>
        <dbReference type="RuleBase" id="RU000682"/>
    </source>
</evidence>
<dbReference type="RefSeq" id="XP_014667778.1">
    <property type="nucleotide sequence ID" value="XM_014812292.1"/>
</dbReference>
<feature type="domain" description="Homeobox" evidence="8">
    <location>
        <begin position="157"/>
        <end position="217"/>
    </location>
</feature>
<dbReference type="PROSITE" id="PS00027">
    <property type="entry name" value="HOMEOBOX_1"/>
    <property type="match status" value="1"/>
</dbReference>
<dbReference type="InterPro" id="IPR001356">
    <property type="entry name" value="HD"/>
</dbReference>
<evidence type="ECO:0000256" key="3">
    <source>
        <dbReference type="ARBA" id="ARBA00023155"/>
    </source>
</evidence>
<keyword evidence="9" id="KW-1185">Reference proteome</keyword>
<proteinExistence type="predicted"/>
<dbReference type="PRINTS" id="PR00031">
    <property type="entry name" value="HTHREPRESSR"/>
</dbReference>
<evidence type="ECO:0000256" key="1">
    <source>
        <dbReference type="ARBA" id="ARBA00004123"/>
    </source>
</evidence>
<dbReference type="Gene3D" id="1.10.10.60">
    <property type="entry name" value="Homeodomain-like"/>
    <property type="match status" value="1"/>
</dbReference>
<evidence type="ECO:0000256" key="5">
    <source>
        <dbReference type="PROSITE-ProRule" id="PRU00108"/>
    </source>
</evidence>
<keyword evidence="2 5" id="KW-0238">DNA-binding</keyword>
<evidence type="ECO:0000256" key="2">
    <source>
        <dbReference type="ARBA" id="ARBA00023125"/>
    </source>
</evidence>
<dbReference type="SMART" id="SM00389">
    <property type="entry name" value="HOX"/>
    <property type="match status" value="1"/>
</dbReference>
<dbReference type="InterPro" id="IPR020479">
    <property type="entry name" value="HD_metazoa"/>
</dbReference>
<evidence type="ECO:0000313" key="10">
    <source>
        <dbReference type="RefSeq" id="XP_014667778.1"/>
    </source>
</evidence>
<gene>
    <name evidence="10" type="primary">LOC106809280</name>
</gene>
<evidence type="ECO:0000256" key="4">
    <source>
        <dbReference type="ARBA" id="ARBA00023242"/>
    </source>
</evidence>
<feature type="region of interest" description="Disordered" evidence="7">
    <location>
        <begin position="216"/>
        <end position="272"/>
    </location>
</feature>
<sequence>MIYNNMMPVTPVAAKPKLGFTIESLMKDSSCSGVAMTTAADRAAGLAASFHGNFNQGLAASTMALLNPLAGLRASELCLSPRESQQQQHQRGGHPLHIPHPLFPHPALAAHPGHQMALPHQRDQMPPFSWLLAQHGRFLRHRFPGPEEAGFLFQPFRKPKRIRTAFSPTQLLRLEHAFDNNHYVVGAERKELARALNLTETQVKVWFQNRRTKFKRVKTEEEEDEEEQGGAGQAEEDATPKKQKPSHHVDKWRAETGGSTTGRDESNDDDSS</sequence>
<dbReference type="InterPro" id="IPR000047">
    <property type="entry name" value="HTH_motif"/>
</dbReference>
<dbReference type="Pfam" id="PF00046">
    <property type="entry name" value="Homeodomain"/>
    <property type="match status" value="1"/>
</dbReference>
<reference evidence="10" key="1">
    <citation type="submission" date="2025-08" db="UniProtKB">
        <authorList>
            <consortium name="RefSeq"/>
        </authorList>
    </citation>
    <scope>IDENTIFICATION</scope>
</reference>
<keyword evidence="3 5" id="KW-0371">Homeobox</keyword>
<name>A0ABM1E6F7_PRICU</name>
<evidence type="ECO:0000313" key="9">
    <source>
        <dbReference type="Proteomes" id="UP000695022"/>
    </source>
</evidence>
<dbReference type="InterPro" id="IPR050877">
    <property type="entry name" value="EMX-VAX-Noto_Homeobox_TFs"/>
</dbReference>
<organism evidence="9 10">
    <name type="scientific">Priapulus caudatus</name>
    <name type="common">Priapulid worm</name>
    <dbReference type="NCBI Taxonomy" id="37621"/>
    <lineage>
        <taxon>Eukaryota</taxon>
        <taxon>Metazoa</taxon>
        <taxon>Ecdysozoa</taxon>
        <taxon>Scalidophora</taxon>
        <taxon>Priapulida</taxon>
        <taxon>Priapulimorpha</taxon>
        <taxon>Priapulimorphida</taxon>
        <taxon>Priapulidae</taxon>
        <taxon>Priapulus</taxon>
    </lineage>
</organism>
<dbReference type="PANTHER" id="PTHR24339:SF28">
    <property type="entry name" value="E5-RELATED"/>
    <property type="match status" value="1"/>
</dbReference>
<evidence type="ECO:0000259" key="8">
    <source>
        <dbReference type="PROSITE" id="PS50071"/>
    </source>
</evidence>
<dbReference type="InterPro" id="IPR017970">
    <property type="entry name" value="Homeobox_CS"/>
</dbReference>
<dbReference type="PANTHER" id="PTHR24339">
    <property type="entry name" value="HOMEOBOX PROTEIN EMX-RELATED"/>
    <property type="match status" value="1"/>
</dbReference>